<sequence>MNSIANECQNLKEEYDACFNLWFCEHFLKGKTDDSMCAPLFKAYQECVKKALKDKSIEIEDVEQNAVASENSDKMKYSWMLF</sequence>
<dbReference type="GO" id="GO:0045332">
    <property type="term" value="P:phospholipid translocation"/>
    <property type="evidence" value="ECO:0007669"/>
    <property type="project" value="TreeGrafter"/>
</dbReference>
<evidence type="ECO:0000256" key="2">
    <source>
        <dbReference type="ARBA" id="ARBA00023157"/>
    </source>
</evidence>
<evidence type="ECO:0000313" key="4">
    <source>
        <dbReference type="EMBL" id="KAK4872918.1"/>
    </source>
</evidence>
<evidence type="ECO:0000256" key="1">
    <source>
        <dbReference type="ARBA" id="ARBA00006196"/>
    </source>
</evidence>
<accession>A0AAN7P160</accession>
<dbReference type="InterPro" id="IPR007918">
    <property type="entry name" value="MDM35_apoptosis"/>
</dbReference>
<evidence type="ECO:0000313" key="5">
    <source>
        <dbReference type="Proteomes" id="UP001353858"/>
    </source>
</evidence>
<evidence type="ECO:0008006" key="6">
    <source>
        <dbReference type="Google" id="ProtNLM"/>
    </source>
</evidence>
<keyword evidence="2" id="KW-1015">Disulfide bond</keyword>
<comment type="caution">
    <text evidence="4">The sequence shown here is derived from an EMBL/GenBank/DDBJ whole genome shotgun (WGS) entry which is preliminary data.</text>
</comment>
<dbReference type="EMBL" id="JARPUR010000007">
    <property type="protein sequence ID" value="KAK4872918.1"/>
    <property type="molecule type" value="Genomic_DNA"/>
</dbReference>
<protein>
    <recommendedName>
        <fullName evidence="6">TP53-regulated inhibitor of apoptosis 1</fullName>
    </recommendedName>
</protein>
<proteinExistence type="inferred from homology"/>
<name>A0AAN7P160_9COLE</name>
<dbReference type="PANTHER" id="PTHR46403:SF1">
    <property type="entry name" value="TP53-REGULATED INHIBITOR OF APOPTOSIS 1"/>
    <property type="match status" value="1"/>
</dbReference>
<organism evidence="4 5">
    <name type="scientific">Aquatica leii</name>
    <dbReference type="NCBI Taxonomy" id="1421715"/>
    <lineage>
        <taxon>Eukaryota</taxon>
        <taxon>Metazoa</taxon>
        <taxon>Ecdysozoa</taxon>
        <taxon>Arthropoda</taxon>
        <taxon>Hexapoda</taxon>
        <taxon>Insecta</taxon>
        <taxon>Pterygota</taxon>
        <taxon>Neoptera</taxon>
        <taxon>Endopterygota</taxon>
        <taxon>Coleoptera</taxon>
        <taxon>Polyphaga</taxon>
        <taxon>Elateriformia</taxon>
        <taxon>Elateroidea</taxon>
        <taxon>Lampyridae</taxon>
        <taxon>Luciolinae</taxon>
        <taxon>Aquatica</taxon>
    </lineage>
</organism>
<dbReference type="AlphaFoldDB" id="A0AAN7P160"/>
<gene>
    <name evidence="4" type="ORF">RN001_014947</name>
</gene>
<dbReference type="GO" id="GO:0005634">
    <property type="term" value="C:nucleus"/>
    <property type="evidence" value="ECO:0007669"/>
    <property type="project" value="TreeGrafter"/>
</dbReference>
<comment type="catalytic activity">
    <reaction evidence="3">
        <text>a 1,2-diacyl-sn-glycero-3-phosphate(in) = a 1,2-diacyl-sn-glycero-3-phosphate(out)</text>
        <dbReference type="Rhea" id="RHEA:36435"/>
        <dbReference type="ChEBI" id="CHEBI:58608"/>
    </reaction>
</comment>
<dbReference type="Proteomes" id="UP001353858">
    <property type="component" value="Unassembled WGS sequence"/>
</dbReference>
<dbReference type="PANTHER" id="PTHR46403">
    <property type="entry name" value="TP53-REGULATED INHIBITOR OF APOPTOSIS 1"/>
    <property type="match status" value="1"/>
</dbReference>
<keyword evidence="5" id="KW-1185">Reference proteome</keyword>
<dbReference type="GO" id="GO:1990050">
    <property type="term" value="F:phosphatidic acid transfer activity"/>
    <property type="evidence" value="ECO:0007669"/>
    <property type="project" value="TreeGrafter"/>
</dbReference>
<comment type="similarity">
    <text evidence="1">Belongs to the TRIAP1/MDM35 family.</text>
</comment>
<reference evidence="5" key="1">
    <citation type="submission" date="2023-01" db="EMBL/GenBank/DDBJ databases">
        <title>Key to firefly adult light organ development and bioluminescence: homeobox transcription factors regulate luciferase expression and transportation to peroxisome.</title>
        <authorList>
            <person name="Fu X."/>
        </authorList>
    </citation>
    <scope>NUCLEOTIDE SEQUENCE [LARGE SCALE GENOMIC DNA]</scope>
</reference>
<dbReference type="PROSITE" id="PS51808">
    <property type="entry name" value="CHCH"/>
    <property type="match status" value="1"/>
</dbReference>
<dbReference type="GO" id="GO:0005758">
    <property type="term" value="C:mitochondrial intermembrane space"/>
    <property type="evidence" value="ECO:0007669"/>
    <property type="project" value="TreeGrafter"/>
</dbReference>
<evidence type="ECO:0000256" key="3">
    <source>
        <dbReference type="ARBA" id="ARBA00023706"/>
    </source>
</evidence>
<dbReference type="GO" id="GO:0005829">
    <property type="term" value="C:cytosol"/>
    <property type="evidence" value="ECO:0007669"/>
    <property type="project" value="TreeGrafter"/>
</dbReference>
<dbReference type="Pfam" id="PF05254">
    <property type="entry name" value="UPF0203"/>
    <property type="match status" value="1"/>
</dbReference>